<dbReference type="GO" id="GO:0046872">
    <property type="term" value="F:metal ion binding"/>
    <property type="evidence" value="ECO:0007669"/>
    <property type="project" value="UniProtKB-KW"/>
</dbReference>
<proteinExistence type="predicted"/>
<dbReference type="GO" id="GO:0006508">
    <property type="term" value="P:proteolysis"/>
    <property type="evidence" value="ECO:0007669"/>
    <property type="project" value="UniProtKB-KW"/>
</dbReference>
<dbReference type="OrthoDB" id="9809144at2"/>
<dbReference type="KEGG" id="aep:AMC99_02591"/>
<dbReference type="Gene3D" id="2.70.70.10">
    <property type="entry name" value="Glucose Permease (Domain IIA)"/>
    <property type="match status" value="1"/>
</dbReference>
<dbReference type="InterPro" id="IPR050570">
    <property type="entry name" value="Cell_wall_metabolism_enzyme"/>
</dbReference>
<reference evidence="11 12" key="1">
    <citation type="submission" date="2015-09" db="EMBL/GenBank/DDBJ databases">
        <title>Complete genome sequence of a benzo[a]pyrene-degrading bacterium Altererythrobacter epoxidivorans CGMCC 1.7731T.</title>
        <authorList>
            <person name="Li Z."/>
            <person name="Cheng H."/>
            <person name="Huo Y."/>
            <person name="Xu X."/>
        </authorList>
    </citation>
    <scope>NUCLEOTIDE SEQUENCE [LARGE SCALE GENOMIC DNA]</scope>
    <source>
        <strain evidence="11 12">CGMCC 1.7731</strain>
    </source>
</reference>
<evidence type="ECO:0000256" key="7">
    <source>
        <dbReference type="SAM" id="Coils"/>
    </source>
</evidence>
<dbReference type="PATRIC" id="fig|361183.4.peg.2546"/>
<feature type="region of interest" description="Disordered" evidence="8">
    <location>
        <begin position="263"/>
        <end position="295"/>
    </location>
</feature>
<gene>
    <name evidence="11" type="ORF">AMC99_02591</name>
</gene>
<evidence type="ECO:0000259" key="10">
    <source>
        <dbReference type="Pfam" id="PF01551"/>
    </source>
</evidence>
<dbReference type="Pfam" id="PF01551">
    <property type="entry name" value="Peptidase_M23"/>
    <property type="match status" value="1"/>
</dbReference>
<keyword evidence="7" id="KW-0175">Coiled coil</keyword>
<keyword evidence="6" id="KW-0482">Metalloprotease</keyword>
<keyword evidence="5" id="KW-0862">Zinc</keyword>
<dbReference type="SUPFAM" id="SSF51261">
    <property type="entry name" value="Duplicated hybrid motif"/>
    <property type="match status" value="1"/>
</dbReference>
<keyword evidence="2" id="KW-0645">Protease</keyword>
<accession>A0A0M4MA92</accession>
<dbReference type="PANTHER" id="PTHR21666:SF288">
    <property type="entry name" value="CELL DIVISION PROTEIN YTFB"/>
    <property type="match status" value="1"/>
</dbReference>
<dbReference type="STRING" id="361183.AMC99_02591"/>
<keyword evidence="4 11" id="KW-0378">Hydrolase</keyword>
<feature type="region of interest" description="Disordered" evidence="8">
    <location>
        <begin position="199"/>
        <end position="229"/>
    </location>
</feature>
<evidence type="ECO:0000256" key="4">
    <source>
        <dbReference type="ARBA" id="ARBA00022801"/>
    </source>
</evidence>
<feature type="compositionally biased region" description="Polar residues" evidence="8">
    <location>
        <begin position="214"/>
        <end position="223"/>
    </location>
</feature>
<dbReference type="InterPro" id="IPR016047">
    <property type="entry name" value="M23ase_b-sheet_dom"/>
</dbReference>
<dbReference type="InterPro" id="IPR011055">
    <property type="entry name" value="Dup_hybrid_motif"/>
</dbReference>
<evidence type="ECO:0000256" key="5">
    <source>
        <dbReference type="ARBA" id="ARBA00022833"/>
    </source>
</evidence>
<keyword evidence="3" id="KW-0479">Metal-binding</keyword>
<dbReference type="CDD" id="cd12797">
    <property type="entry name" value="M23_peptidase"/>
    <property type="match status" value="1"/>
</dbReference>
<evidence type="ECO:0000313" key="12">
    <source>
        <dbReference type="Proteomes" id="UP000057938"/>
    </source>
</evidence>
<dbReference type="PANTHER" id="PTHR21666">
    <property type="entry name" value="PEPTIDASE-RELATED"/>
    <property type="match status" value="1"/>
</dbReference>
<dbReference type="Proteomes" id="UP000057938">
    <property type="component" value="Chromosome"/>
</dbReference>
<dbReference type="GO" id="GO:0004222">
    <property type="term" value="F:metalloendopeptidase activity"/>
    <property type="evidence" value="ECO:0007669"/>
    <property type="project" value="TreeGrafter"/>
</dbReference>
<dbReference type="RefSeq" id="WP_061927056.1">
    <property type="nucleotide sequence ID" value="NZ_CP012669.1"/>
</dbReference>
<evidence type="ECO:0000313" key="11">
    <source>
        <dbReference type="EMBL" id="ALE17864.1"/>
    </source>
</evidence>
<dbReference type="EMBL" id="CP012669">
    <property type="protein sequence ID" value="ALE17864.1"/>
    <property type="molecule type" value="Genomic_DNA"/>
</dbReference>
<evidence type="ECO:0000256" key="6">
    <source>
        <dbReference type="ARBA" id="ARBA00023049"/>
    </source>
</evidence>
<dbReference type="AlphaFoldDB" id="A0A0M4MA92"/>
<feature type="signal peptide" evidence="9">
    <location>
        <begin position="1"/>
        <end position="22"/>
    </location>
</feature>
<protein>
    <submittedName>
        <fullName evidence="11">Periplasmic septal ring factor with murein hydrolase activity EnvC /YibP</fullName>
    </submittedName>
</protein>
<feature type="domain" description="M23ase beta-sheet core" evidence="10">
    <location>
        <begin position="319"/>
        <end position="407"/>
    </location>
</feature>
<keyword evidence="9" id="KW-0732">Signal</keyword>
<evidence type="ECO:0000256" key="3">
    <source>
        <dbReference type="ARBA" id="ARBA00022723"/>
    </source>
</evidence>
<evidence type="ECO:0000256" key="2">
    <source>
        <dbReference type="ARBA" id="ARBA00022670"/>
    </source>
</evidence>
<sequence length="412" mass="43730">MLPRTPSFLLCLIAALGLTGLAALDFRAEAQGASAYATPREARASLDRAQKAAREAEERAATLSRQAREAGVAAEKATREAAALAAQIQLAEANSTEAEARLALIKDQRRVLDRQLARRQGPIVRLTAALQNMSRRPLALSALKPGSLRDTVYVRAVLGSAIPEVRSRTASLRAELARGKALEREAAIALQSLRESQSRLTTRRSELSALAARQRTTSRNATGSAKRENDRALALAEEARDLDALVGQLDTASRLRRELAALPGPIMRPPRPGESEVVEPAGPRPIPSSTAAPSDLRLPVQGRTITGYGEMGDAGLRATGISIAPRPGAQVVSPGRGRIAFAGRYRGYGQIVIVEHPNGWTSLVTGLGRTDVQAGDDVVGGSPLGVAPSANPAITLELRREGSARNPLQYMD</sequence>
<comment type="cofactor">
    <cofactor evidence="1">
        <name>Zn(2+)</name>
        <dbReference type="ChEBI" id="CHEBI:29105"/>
    </cofactor>
</comment>
<feature type="coiled-coil region" evidence="7">
    <location>
        <begin position="46"/>
        <end position="108"/>
    </location>
</feature>
<organism evidence="11 12">
    <name type="scientific">Altererythrobacter epoxidivorans</name>
    <dbReference type="NCBI Taxonomy" id="361183"/>
    <lineage>
        <taxon>Bacteria</taxon>
        <taxon>Pseudomonadati</taxon>
        <taxon>Pseudomonadota</taxon>
        <taxon>Alphaproteobacteria</taxon>
        <taxon>Sphingomonadales</taxon>
        <taxon>Erythrobacteraceae</taxon>
        <taxon>Altererythrobacter</taxon>
    </lineage>
</organism>
<name>A0A0M4MA92_9SPHN</name>
<keyword evidence="12" id="KW-1185">Reference proteome</keyword>
<feature type="chain" id="PRO_5005798549" evidence="9">
    <location>
        <begin position="23"/>
        <end position="412"/>
    </location>
</feature>
<evidence type="ECO:0000256" key="9">
    <source>
        <dbReference type="SAM" id="SignalP"/>
    </source>
</evidence>
<evidence type="ECO:0000256" key="1">
    <source>
        <dbReference type="ARBA" id="ARBA00001947"/>
    </source>
</evidence>
<evidence type="ECO:0000256" key="8">
    <source>
        <dbReference type="SAM" id="MobiDB-lite"/>
    </source>
</evidence>